<proteinExistence type="predicted"/>
<evidence type="ECO:0000313" key="2">
    <source>
        <dbReference type="Proteomes" id="UP000320513"/>
    </source>
</evidence>
<dbReference type="InterPro" id="IPR012338">
    <property type="entry name" value="Beta-lactam/transpept-like"/>
</dbReference>
<dbReference type="RefSeq" id="WP_144953085.1">
    <property type="nucleotide sequence ID" value="NZ_VMQU01000074.1"/>
</dbReference>
<protein>
    <submittedName>
        <fullName evidence="1">Serine hydrolase</fullName>
    </submittedName>
</protein>
<evidence type="ECO:0000313" key="1">
    <source>
        <dbReference type="EMBL" id="TVS86910.1"/>
    </source>
</evidence>
<dbReference type="Proteomes" id="UP000320513">
    <property type="component" value="Unassembled WGS sequence"/>
</dbReference>
<reference evidence="1 2" key="1">
    <citation type="submission" date="2019-07" db="EMBL/GenBank/DDBJ databases">
        <title>New Mycobacterium species.</title>
        <authorList>
            <person name="Tortoli E."/>
            <person name="Ghielmetti G."/>
            <person name="Friedel U."/>
            <person name="Trovato A."/>
        </authorList>
    </citation>
    <scope>NUCLEOTIDE SEQUENCE [LARGE SCALE GENOMIC DNA]</scope>
    <source>
        <strain evidence="1 2">16-83</strain>
    </source>
</reference>
<keyword evidence="2" id="KW-1185">Reference proteome</keyword>
<dbReference type="GO" id="GO:0016787">
    <property type="term" value="F:hydrolase activity"/>
    <property type="evidence" value="ECO:0007669"/>
    <property type="project" value="UniProtKB-KW"/>
</dbReference>
<keyword evidence="1" id="KW-0378">Hydrolase</keyword>
<accession>A0A557XM63</accession>
<gene>
    <name evidence="1" type="ORF">FPZ47_16945</name>
</gene>
<dbReference type="EMBL" id="VMQU01000074">
    <property type="protein sequence ID" value="TVS86910.1"/>
    <property type="molecule type" value="Genomic_DNA"/>
</dbReference>
<dbReference type="AlphaFoldDB" id="A0A557XM63"/>
<name>A0A557XM63_9MYCO</name>
<organism evidence="1 2">
    <name type="scientific">Mycobacterium helveticum</name>
    <dbReference type="NCBI Taxonomy" id="2592811"/>
    <lineage>
        <taxon>Bacteria</taxon>
        <taxon>Bacillati</taxon>
        <taxon>Actinomycetota</taxon>
        <taxon>Actinomycetes</taxon>
        <taxon>Mycobacteriales</taxon>
        <taxon>Mycobacteriaceae</taxon>
        <taxon>Mycobacterium</taxon>
    </lineage>
</organism>
<sequence>MTPRSVHLLLESSFERLSTALPAEVGIAVARSDRTFALGPFALGPFALGRWQSGVAWSTIKVPLAVAALRSDRTQAAGLLGKAITESDNPAAEALWSQLGEPADAARRVQDVIAEAGDDDTVVESRRIREGFTPFGQTQWSLARQAGFAARLPSLGEAATVIALMHRLTDAQRWGLAVKGFAAKGGWGPGLHGDYLVRQFGIIPAVSGHIGVALAAQADSFEAGAAVLNTMADWLLSHLPELAEG</sequence>
<dbReference type="OrthoDB" id="3729831at2"/>
<dbReference type="SUPFAM" id="SSF56601">
    <property type="entry name" value="beta-lactamase/transpeptidase-like"/>
    <property type="match status" value="1"/>
</dbReference>
<comment type="caution">
    <text evidence="1">The sequence shown here is derived from an EMBL/GenBank/DDBJ whole genome shotgun (WGS) entry which is preliminary data.</text>
</comment>
<dbReference type="Gene3D" id="3.40.710.10">
    <property type="entry name" value="DD-peptidase/beta-lactamase superfamily"/>
    <property type="match status" value="1"/>
</dbReference>